<dbReference type="AlphaFoldDB" id="A0A7X4KFS6"/>
<dbReference type="InterPro" id="IPR036852">
    <property type="entry name" value="Peptidase_S8/S53_dom_sf"/>
</dbReference>
<dbReference type="EMBL" id="WWCR01000003">
    <property type="protein sequence ID" value="MYM71650.1"/>
    <property type="molecule type" value="Genomic_DNA"/>
</dbReference>
<dbReference type="InterPro" id="IPR034074">
    <property type="entry name" value="Y4bN_pept_dom"/>
</dbReference>
<sequence>MDKQLLPHILVEGFVQSKDFKSPLSVQREAVPQRDRISHGQGLLTKVTAMEVHERQLNLQRATLSLPTQSGLTIAVDISPKNAIDYKTFEWKKDGLELLTVSEGSTVDTVTLFVPDGKLTALASRIQDYLTKNARDSQKPKNASLVNAIQDIRRAAFDQLWTDVGPMPETEATWCQVWLRKSNAKATLVHEKFSRLAGKLGIEVEPGFVIFPGRVVVAARGTRSMFEGALQLLDLVAEIRSVQPTAEFFLSDLSPEEQSNWVSDLASRTIVNVSESSPFVTLLDTGVNNGHPLLRPGLHTSDLHAVDVAWGTDDAHGHGTGMAGLALYGNLTGPLSSGQPVSIHHALESVKILPPTGENPIHLYGAVTRIATSRVEIGVPHRNRVFAMMTTSIGDITGAPSEWSATVDQLAFGRTPLEIGVREGDDDETEVRKQRLFVLAAGNVPWHEWTGYPGINAMRTIENPAQAWNAITVGAMTHLIDFDQSAYPNYAPIANAGALSPSSRTSVSWITMWPYKPDVVAEGGNGCLEHAQHVSVGPESLRLLTTSHEPVDGPLVESGDTSAATAEVARLCARVRYAYPAYWPETVRALVIHGARYTQAMRGLLPVNARKLDKINLIRKFGYGLINAENSELSELRRPTMIIEREFFPYRLDKSSVKLGQMQLHDLPWPKEELLKIDGEVAMRVTLSYFVEPNPARRGWQSKFRYQSFALRFAVRGATESEEMFLQRVNKLEREDDDVGSHSDPDSANWTMGAQLRVRGSIHSDVWVGTTAQLAMKSQIAVIPVGGWWKDWKEAEQFGTSGRYALVVSLEVADSVATPVDLYTPIATKVGITIPPIQIDI</sequence>
<protein>
    <submittedName>
        <fullName evidence="2">S8 family serine peptidase</fullName>
    </submittedName>
</protein>
<evidence type="ECO:0000313" key="3">
    <source>
        <dbReference type="Proteomes" id="UP000469734"/>
    </source>
</evidence>
<evidence type="ECO:0000259" key="1">
    <source>
        <dbReference type="Pfam" id="PF00082"/>
    </source>
</evidence>
<dbReference type="CDD" id="cd04847">
    <property type="entry name" value="Peptidases_S8_Subtilisin_like_2"/>
    <property type="match status" value="1"/>
</dbReference>
<gene>
    <name evidence="2" type="ORF">GTP56_05495</name>
</gene>
<dbReference type="GO" id="GO:0004252">
    <property type="term" value="F:serine-type endopeptidase activity"/>
    <property type="evidence" value="ECO:0007669"/>
    <property type="project" value="InterPro"/>
</dbReference>
<reference evidence="2 3" key="1">
    <citation type="submission" date="2019-12" db="EMBL/GenBank/DDBJ databases">
        <title>Novel species isolated from a subtropical stream in China.</title>
        <authorList>
            <person name="Lu H."/>
        </authorList>
    </citation>
    <scope>NUCLEOTIDE SEQUENCE [LARGE SCALE GENOMIC DNA]</scope>
    <source>
        <strain evidence="2 3">FT134W</strain>
    </source>
</reference>
<accession>A0A7X4KFS6</accession>
<dbReference type="Pfam" id="PF00082">
    <property type="entry name" value="Peptidase_S8"/>
    <property type="match status" value="1"/>
</dbReference>
<dbReference type="GO" id="GO:0006508">
    <property type="term" value="P:proteolysis"/>
    <property type="evidence" value="ECO:0007669"/>
    <property type="project" value="InterPro"/>
</dbReference>
<evidence type="ECO:0000313" key="2">
    <source>
        <dbReference type="EMBL" id="MYM71650.1"/>
    </source>
</evidence>
<name>A0A7X4KFS6_9BURK</name>
<organism evidence="2 3">
    <name type="scientific">Duganella margarita</name>
    <dbReference type="NCBI Taxonomy" id="2692170"/>
    <lineage>
        <taxon>Bacteria</taxon>
        <taxon>Pseudomonadati</taxon>
        <taxon>Pseudomonadota</taxon>
        <taxon>Betaproteobacteria</taxon>
        <taxon>Burkholderiales</taxon>
        <taxon>Oxalobacteraceae</taxon>
        <taxon>Telluria group</taxon>
        <taxon>Duganella</taxon>
    </lineage>
</organism>
<feature type="domain" description="Peptidase S8/S53" evidence="1">
    <location>
        <begin position="278"/>
        <end position="624"/>
    </location>
</feature>
<dbReference type="Proteomes" id="UP000469734">
    <property type="component" value="Unassembled WGS sequence"/>
</dbReference>
<dbReference type="SUPFAM" id="SSF52743">
    <property type="entry name" value="Subtilisin-like"/>
    <property type="match status" value="1"/>
</dbReference>
<comment type="caution">
    <text evidence="2">The sequence shown here is derived from an EMBL/GenBank/DDBJ whole genome shotgun (WGS) entry which is preliminary data.</text>
</comment>
<proteinExistence type="predicted"/>
<dbReference type="Gene3D" id="3.40.50.200">
    <property type="entry name" value="Peptidase S8/S53 domain"/>
    <property type="match status" value="1"/>
</dbReference>
<dbReference type="RefSeq" id="WP_161049303.1">
    <property type="nucleotide sequence ID" value="NZ_WWCR01000003.1"/>
</dbReference>
<dbReference type="InterPro" id="IPR000209">
    <property type="entry name" value="Peptidase_S8/S53_dom"/>
</dbReference>